<dbReference type="Pfam" id="PF23259">
    <property type="entry name" value="CHX17_C"/>
    <property type="match status" value="1"/>
</dbReference>
<name>A0ABP0XE58_9BRYO</name>
<protein>
    <submittedName>
        <fullName evidence="1">Uncharacterized protein</fullName>
    </submittedName>
</protein>
<reference evidence="1" key="1">
    <citation type="submission" date="2024-02" db="EMBL/GenBank/DDBJ databases">
        <authorList>
            <consortium name="ELIXIR-Norway"/>
            <consortium name="Elixir Norway"/>
        </authorList>
    </citation>
    <scope>NUCLEOTIDE SEQUENCE</scope>
</reference>
<dbReference type="Gene3D" id="1.20.1530.20">
    <property type="match status" value="1"/>
</dbReference>
<dbReference type="InterPro" id="IPR057291">
    <property type="entry name" value="CHX17_2nd"/>
</dbReference>
<dbReference type="Pfam" id="PF23256">
    <property type="entry name" value="CHX17_2nd"/>
    <property type="match status" value="1"/>
</dbReference>
<sequence>MSTTMATIGGAAFAQSGMSNVTTAAAAASSSSPQQAGADVTSSGLVNGDNPLHHALLLLIIQIGVIIFLSRFVTFLLRPLKQPRVVAEIVAGILLGPTAFGLIPAFTQNIFPQSSLGILETLANVGLIFFLFLVGLELDIHKLRKTGTATVGIAAAGILLPFALGIIVAYVIYKDILVQPHSQHFGAFAMFVGSSLSITAFPVLARILTERNLLTTDVGQMAMSAAALNDVVAWVLLALAVALTNSGSSPLVALWVVLLGIGFVGFMFLLVGPVAFALARHEEPIPESVVVVTLLLVLGAAFLTDIIGINVIFGGFVCGLLIPSEGPFAGMLREKIEDYVSILFLPLYFASSGLKTNLSAIKSNTGMAMLFMVIGAACVGKIMGTVIVATAWGMARQKAFVLGFLMNTKGLVELIVLNIGLAKGVINEELFAIMVIMAIVTTFLTTPVLMWLYKPARDVIPYVRRKIDTGDSKDELRMLICAPGSSSIPAMMNLVEVTKGREPKSLRAYVLHLMECADHLSSVSIASLCPEKQGQQRYHQAGVGESGMDAVKSAVQVYRQLSRVKVKSAAVISEISCMHVNICTAAATNRANMIVLPFHMHCHHDGSLETLHSGLQRMNARVLQDAPCSVAILVDREFGGSSSLISAMTTSPDMNPPPQHICVLFFGGPDDREALMLACRMVQHPGVKLTVIQFTIGGPGQQDEADCMLLLHQQQIEHGSKDHGNMGTVLLQLKHCWKALMLVGSTVTAFFKAPWCNVNPQGSTKSTVESDSCSHIARCEKSDINLLHLSEEEPPMMETGTHGEVDNDVQQMDIEMYQMQKKLDMIALASMTAAKLAKNKTQSKSLAALDQSNLSLQDLDSATSSNDQPQQQPSSQQEELRAHEEDGSNSSQGLIFKVCETDDPYKSILEIASSPDYRLIIVGRHMHEKSPILQSGVFPSSNNHVPGQGLGPVGNILVSKDLKHMRASVLVIQQHNPMQSKGASSCNNNVVNSATDFKYMGARDSVVVTSANSRSSFSFEGEKDIINPFEPFDSVRSRDTEDIEEGDA</sequence>
<dbReference type="InterPro" id="IPR038770">
    <property type="entry name" value="Na+/solute_symporter_sf"/>
</dbReference>
<accession>A0ABP0XE58</accession>
<dbReference type="Pfam" id="PF00999">
    <property type="entry name" value="Na_H_Exchanger"/>
    <property type="match status" value="1"/>
</dbReference>
<dbReference type="EMBL" id="OZ020103">
    <property type="protein sequence ID" value="CAK9276932.1"/>
    <property type="molecule type" value="Genomic_DNA"/>
</dbReference>
<dbReference type="InterPro" id="IPR006153">
    <property type="entry name" value="Cation/H_exchanger_TM"/>
</dbReference>
<gene>
    <name evidence="1" type="ORF">CSSPJE1EN1_LOCUS22410</name>
</gene>
<proteinExistence type="predicted"/>
<evidence type="ECO:0000313" key="1">
    <source>
        <dbReference type="EMBL" id="CAK9276932.1"/>
    </source>
</evidence>
<dbReference type="PANTHER" id="PTHR32468:SF0">
    <property type="entry name" value="K(+)_H(+) ANTIPORTER 1"/>
    <property type="match status" value="1"/>
</dbReference>
<evidence type="ECO:0000313" key="2">
    <source>
        <dbReference type="Proteomes" id="UP001497444"/>
    </source>
</evidence>
<dbReference type="PANTHER" id="PTHR32468">
    <property type="entry name" value="CATION/H + ANTIPORTER"/>
    <property type="match status" value="1"/>
</dbReference>
<organism evidence="1 2">
    <name type="scientific">Sphagnum jensenii</name>
    <dbReference type="NCBI Taxonomy" id="128206"/>
    <lineage>
        <taxon>Eukaryota</taxon>
        <taxon>Viridiplantae</taxon>
        <taxon>Streptophyta</taxon>
        <taxon>Embryophyta</taxon>
        <taxon>Bryophyta</taxon>
        <taxon>Sphagnophytina</taxon>
        <taxon>Sphagnopsida</taxon>
        <taxon>Sphagnales</taxon>
        <taxon>Sphagnaceae</taxon>
        <taxon>Sphagnum</taxon>
    </lineage>
</organism>
<dbReference type="Proteomes" id="UP001497444">
    <property type="component" value="Chromosome 8"/>
</dbReference>
<keyword evidence="2" id="KW-1185">Reference proteome</keyword>
<dbReference type="InterPro" id="IPR050794">
    <property type="entry name" value="CPA2_transporter"/>
</dbReference>
<dbReference type="InterPro" id="IPR057290">
    <property type="entry name" value="CHX17_C"/>
</dbReference>